<sequence length="317" mass="36396">MAAATAAEIQTNGGEKLFNLLIPATIGVALRAAAATYSDFFEERVEFTSSVYSFERLKDGIAMLDDGLDPFQAKNSYFPPLTLHIFRFLLKSFPTLLLPIWILFDVSTAYMASQAAQFVWKSLKKSDEETKNIGKLVFNLYAFNPITIVSTGILSLTIFQNFCFAAIFLLFVTVFFCSLKFSSIQPNVGLYWYFFVQIFEHFRSFYTNSFVILYFFMPFPITCMIRKDPILHFTIIGLLASIFFPYPTLNQVSLIFAILPLLEVYRKRKLKIKRGLKSYFQIPILLKILRNFYYCYKSAPGHFAAMSSTASILPFFQ</sequence>
<evidence type="ECO:0000256" key="8">
    <source>
        <dbReference type="ARBA" id="ARBA00023136"/>
    </source>
</evidence>
<comment type="similarity">
    <text evidence="3">Belongs to the PIGU family.</text>
</comment>
<dbReference type="OMA" id="LLYLLQX"/>
<keyword evidence="11" id="KW-1185">Reference proteome</keyword>
<dbReference type="PANTHER" id="PTHR13121:SF0">
    <property type="entry name" value="PHOSPHATIDYLINOSITOL GLYCAN ANCHOR BIOSYNTHESIS CLASS U PROTEIN"/>
    <property type="match status" value="1"/>
</dbReference>
<feature type="transmembrane region" description="Helical" evidence="9">
    <location>
        <begin position="163"/>
        <end position="184"/>
    </location>
</feature>
<dbReference type="GO" id="GO:0042765">
    <property type="term" value="C:GPI-anchor transamidase complex"/>
    <property type="evidence" value="ECO:0007669"/>
    <property type="project" value="InterPro"/>
</dbReference>
<feature type="transmembrane region" description="Helical" evidence="9">
    <location>
        <begin position="96"/>
        <end position="116"/>
    </location>
</feature>
<accession>E3NNJ5</accession>
<dbReference type="eggNOG" id="KOG2552">
    <property type="taxonomic scope" value="Eukaryota"/>
</dbReference>
<name>E3NNJ5_CAERE</name>
<keyword evidence="4" id="KW-0337">GPI-anchor biosynthesis</keyword>
<evidence type="ECO:0000256" key="9">
    <source>
        <dbReference type="SAM" id="Phobius"/>
    </source>
</evidence>
<reference evidence="10" key="1">
    <citation type="submission" date="2007-07" db="EMBL/GenBank/DDBJ databases">
        <title>PCAP assembly of the Caenorhabditis remanei genome.</title>
        <authorList>
            <consortium name="The Caenorhabditis remanei Sequencing Consortium"/>
            <person name="Wilson R.K."/>
        </authorList>
    </citation>
    <scope>NUCLEOTIDE SEQUENCE [LARGE SCALE GENOMIC DNA]</scope>
    <source>
        <strain evidence="10">PB4641</strain>
    </source>
</reference>
<keyword evidence="6" id="KW-0256">Endoplasmic reticulum</keyword>
<gene>
    <name evidence="10" type="ORF">CRE_07905</name>
</gene>
<evidence type="ECO:0000256" key="6">
    <source>
        <dbReference type="ARBA" id="ARBA00022824"/>
    </source>
</evidence>
<feature type="transmembrane region" description="Helical" evidence="9">
    <location>
        <begin position="136"/>
        <end position="156"/>
    </location>
</feature>
<dbReference type="Proteomes" id="UP000008281">
    <property type="component" value="Unassembled WGS sequence"/>
</dbReference>
<dbReference type="HOGENOM" id="CLU_877837_0_0_1"/>
<keyword evidence="7 9" id="KW-1133">Transmembrane helix</keyword>
<evidence type="ECO:0000313" key="10">
    <source>
        <dbReference type="EMBL" id="EFP10816.1"/>
    </source>
</evidence>
<dbReference type="GO" id="GO:0016255">
    <property type="term" value="P:attachment of GPI anchor to protein"/>
    <property type="evidence" value="ECO:0007669"/>
    <property type="project" value="InterPro"/>
</dbReference>
<dbReference type="AlphaFoldDB" id="E3NNJ5"/>
<evidence type="ECO:0000256" key="7">
    <source>
        <dbReference type="ARBA" id="ARBA00022989"/>
    </source>
</evidence>
<dbReference type="EMBL" id="DS269222">
    <property type="protein sequence ID" value="EFP10816.1"/>
    <property type="molecule type" value="Genomic_DNA"/>
</dbReference>
<evidence type="ECO:0000256" key="5">
    <source>
        <dbReference type="ARBA" id="ARBA00022692"/>
    </source>
</evidence>
<evidence type="ECO:0000256" key="4">
    <source>
        <dbReference type="ARBA" id="ARBA00022502"/>
    </source>
</evidence>
<proteinExistence type="inferred from homology"/>
<feature type="transmembrane region" description="Helical" evidence="9">
    <location>
        <begin position="190"/>
        <end position="217"/>
    </location>
</feature>
<dbReference type="Pfam" id="PF06728">
    <property type="entry name" value="PIG-U"/>
    <property type="match status" value="2"/>
</dbReference>
<evidence type="ECO:0000256" key="1">
    <source>
        <dbReference type="ARBA" id="ARBA00004477"/>
    </source>
</evidence>
<dbReference type="OrthoDB" id="549017at2759"/>
<dbReference type="InParanoid" id="E3NNJ5"/>
<dbReference type="PANTHER" id="PTHR13121">
    <property type="entry name" value="GPI TRANSAMIDASE COMPONENT PIG-U"/>
    <property type="match status" value="1"/>
</dbReference>
<comment type="subcellular location">
    <subcellularLocation>
        <location evidence="1">Endoplasmic reticulum membrane</location>
        <topology evidence="1">Multi-pass membrane protein</topology>
    </subcellularLocation>
</comment>
<protein>
    <submittedName>
        <fullName evidence="10">Uncharacterized protein</fullName>
    </submittedName>
</protein>
<keyword evidence="8 9" id="KW-0472">Membrane</keyword>
<feature type="transmembrane region" description="Helical" evidence="9">
    <location>
        <begin position="252"/>
        <end position="268"/>
    </location>
</feature>
<dbReference type="InterPro" id="IPR009600">
    <property type="entry name" value="PIG-U"/>
</dbReference>
<evidence type="ECO:0000256" key="2">
    <source>
        <dbReference type="ARBA" id="ARBA00004687"/>
    </source>
</evidence>
<evidence type="ECO:0000256" key="3">
    <source>
        <dbReference type="ARBA" id="ARBA00010026"/>
    </source>
</evidence>
<evidence type="ECO:0000313" key="11">
    <source>
        <dbReference type="Proteomes" id="UP000008281"/>
    </source>
</evidence>
<comment type="pathway">
    <text evidence="2">Glycolipid biosynthesis; glycosylphosphatidylinositol-anchor biosynthesis.</text>
</comment>
<organism evidence="11">
    <name type="scientific">Caenorhabditis remanei</name>
    <name type="common">Caenorhabditis vulgaris</name>
    <dbReference type="NCBI Taxonomy" id="31234"/>
    <lineage>
        <taxon>Eukaryota</taxon>
        <taxon>Metazoa</taxon>
        <taxon>Ecdysozoa</taxon>
        <taxon>Nematoda</taxon>
        <taxon>Chromadorea</taxon>
        <taxon>Rhabditida</taxon>
        <taxon>Rhabditina</taxon>
        <taxon>Rhabditomorpha</taxon>
        <taxon>Rhabditoidea</taxon>
        <taxon>Rhabditidae</taxon>
        <taxon>Peloderinae</taxon>
        <taxon>Caenorhabditis</taxon>
    </lineage>
</organism>
<dbReference type="STRING" id="31234.E3NNJ5"/>
<keyword evidence="5 9" id="KW-0812">Transmembrane</keyword>
<dbReference type="UniPathway" id="UPA00196"/>
<dbReference type="GO" id="GO:0006506">
    <property type="term" value="P:GPI anchor biosynthetic process"/>
    <property type="evidence" value="ECO:0007669"/>
    <property type="project" value="UniProtKB-UniPathway"/>
</dbReference>